<organism evidence="1 2">
    <name type="scientific">Tissierella carlieri</name>
    <dbReference type="NCBI Taxonomy" id="689904"/>
    <lineage>
        <taxon>Bacteria</taxon>
        <taxon>Bacillati</taxon>
        <taxon>Bacillota</taxon>
        <taxon>Tissierellia</taxon>
        <taxon>Tissierellales</taxon>
        <taxon>Tissierellaceae</taxon>
        <taxon>Tissierella</taxon>
    </lineage>
</organism>
<protein>
    <submittedName>
        <fullName evidence="1">Uncharacterized protein</fullName>
    </submittedName>
</protein>
<dbReference type="Proteomes" id="UP001524478">
    <property type="component" value="Unassembled WGS sequence"/>
</dbReference>
<comment type="caution">
    <text evidence="1">The sequence shown here is derived from an EMBL/GenBank/DDBJ whole genome shotgun (WGS) entry which is preliminary data.</text>
</comment>
<dbReference type="RefSeq" id="WP_256312502.1">
    <property type="nucleotide sequence ID" value="NZ_JANGAC010000016.1"/>
</dbReference>
<evidence type="ECO:0000313" key="2">
    <source>
        <dbReference type="Proteomes" id="UP001524478"/>
    </source>
</evidence>
<gene>
    <name evidence="1" type="ORF">NE686_17550</name>
</gene>
<keyword evidence="2" id="KW-1185">Reference proteome</keyword>
<evidence type="ECO:0000313" key="1">
    <source>
        <dbReference type="EMBL" id="MCQ4924911.1"/>
    </source>
</evidence>
<accession>A0ABT1SEK1</accession>
<dbReference type="EMBL" id="JANGAC010000016">
    <property type="protein sequence ID" value="MCQ4924911.1"/>
    <property type="molecule type" value="Genomic_DNA"/>
</dbReference>
<reference evidence="1 2" key="1">
    <citation type="submission" date="2022-06" db="EMBL/GenBank/DDBJ databases">
        <title>Isolation of gut microbiota from human fecal samples.</title>
        <authorList>
            <person name="Pamer E.G."/>
            <person name="Barat B."/>
            <person name="Waligurski E."/>
            <person name="Medina S."/>
            <person name="Paddock L."/>
            <person name="Mostad J."/>
        </authorList>
    </citation>
    <scope>NUCLEOTIDE SEQUENCE [LARGE SCALE GENOMIC DNA]</scope>
    <source>
        <strain evidence="1 2">DFI.7.95</strain>
    </source>
</reference>
<proteinExistence type="predicted"/>
<name>A0ABT1SEK1_9FIRM</name>
<sequence length="73" mass="7983">MLNLNFTVIRYRLSVTQGEAEVLCNGESIVRFGDEIVLGGKIDEIGGHGSINEDIAFIKAAVRDYADKISNLI</sequence>